<evidence type="ECO:0000259" key="8">
    <source>
        <dbReference type="Pfam" id="PF24883"/>
    </source>
</evidence>
<dbReference type="RefSeq" id="XP_060277942.1">
    <property type="nucleotide sequence ID" value="XM_060430387.1"/>
</dbReference>
<sequence length="1698" mass="185066">MDQSRMKPFGGLLFRSGTDKQSSTSVPRTGTDLSTLDISEDKKGALGLTTIYNPPPPFGAVADVVLIHGLGGGSRKTWSHSPDPEHFWPQAWLPADPDFVDVRIHSFGYRADWGERRQSTLNIHDFAQSLIGELKNNPSIRRDHTRIILVGHSMGGCVAKKAYSLARQDQTCKDLAERVHSIFFLGTPHRGSDMAVILESMLMAAWGKKPFVADLTPNSTTLAMINDAFRHFAPDLHLWSFYETLPVKVGMMNRIVVDRHSATLGYHNEEIAAMNADHRHVCKFDSQADPNYRMLRNALHTAVDMTRAAAVELVQPHASIDPMTSDSALIEANSRLRCFLGVGNTLENDLATLQGLKEPGSCQWLTEKTCFTSWKAGKAPGILWLTGRPAAGKSVLSSHVIDHLRTPHAYCSYFLYGQSVTGKSTLSDCFRSLAFQMAMRDSLVRDKVLQLEDEGIVLDNNDDANVWRKLFVGSIFKLPSISQHFWVIDGVDECANFNALFTKRLLATLPEELRLFATSRNLEAIERGLVSLGPRASCQTLSDSDTLDDMRLFLNTKLRELDRLESDEDCEAMCEKILQKSCGSFLWARLVLQEFENAWTEEAMDAVLNEVPAGLQDLYFRMVQSIEVDNRKTILAKAILAWVVLAPRPLTLDELRCAVKLDLNQTLQNMDKAIPNLCGQLVFIDQSNKVHMIHETAREFLVSEDLVSELAVHKKEDHAHLASLLLRYLSGDVLKQQQGKRQHSARHRGFAKPTTVAALDDSLLSYASSFFSEHVYRSSSEDDHLMDELCDFLKSNNILSWIEHIAKTNDLNDITRTAMDLRRFLSRRVKYVPPTDPSVHLVDGWVTDLIRVAAKFRSQLLACPSSIHTLIPPLCPSDSMISRSFTRDARLSGLIVKGLPVGTWDDCLIRMDFRKGQTTAVSHGERFFAVGLSTGQVALYDSGSVQNILNVTHPGRVKILEFSRDDQYLASCGTKHIIVWEPRSGVKMHSFDLQSPPLGVAFFGANELLCAFQSSKITKWSLNTGQHDSRSWKSGDYSYSHVAVPDQPPVSAAFMAGTDDVLLAVGYRNHPVIIWNVLELEPLGQCAAVDNNGIDDMTFNPNPEIVALVVSYNDGRLCVFDYMTMEPAFALSSIFAQRMACSPDGRSLVTGSSRGVIEVFEFDQGYDGRTILTPIYRINALEDSIRGVTFSSDGLRFADVRGQQCRVWAPAALVRKNNELESTSDAVTLTAMAAGVLGGPDNPEITSALVASVDGRCVVAGKRGGNVALFSTVDGREVGVLYQHARAVSVVVVALGEPANLVVSADDSGRVLAAELAMPLPNAAATAQLPGQKLSPSRMVLDRRFGGVVVRLLINAAADRLLVSGRNIDELWELPSGKVLASTEPPVPAAPSTAVSALDSTSTSGAAATAVSSRSAFQHPANSAWFVVVAGDVVRIYNWADFSELTPADGIRLERPTVIPTEHLRSTADSPKVASALPPLLNMSQSSAAMAAMATYHVAPGFVVEHLQACPSAHPRLHVWPAASLDPGAPVGPALPAAEPNLDAIAPAVLAVLGVVGTSTLVFLDVNLWVCSTELQSTGARSGSGSGLPPTPTIHARRHFFALSEWRAVGGELRCTLAAVPSAPLRGRSRDVAFADGHRVVVVKGGLEFSETVVAARMAPGSGHSHRGGGSSGGVGGNNGQHVWEPVSGSMHRRASNW</sequence>
<keyword evidence="4" id="KW-0813">Transport</keyword>
<feature type="region of interest" description="Disordered" evidence="5">
    <location>
        <begin position="1"/>
        <end position="33"/>
    </location>
</feature>
<dbReference type="Proteomes" id="UP001244011">
    <property type="component" value="Unassembled WGS sequence"/>
</dbReference>
<evidence type="ECO:0000313" key="10">
    <source>
        <dbReference type="Proteomes" id="UP001244011"/>
    </source>
</evidence>
<feature type="domain" description="Nephrocystin 3-like N-terminal" evidence="8">
    <location>
        <begin position="360"/>
        <end position="520"/>
    </location>
</feature>
<evidence type="ECO:0000256" key="5">
    <source>
        <dbReference type="SAM" id="MobiDB-lite"/>
    </source>
</evidence>
<comment type="similarity">
    <text evidence="4">Belongs to the GPI inositol-deacylase family.</text>
</comment>
<dbReference type="Pfam" id="PF22939">
    <property type="entry name" value="WHD_GPIID"/>
    <property type="match status" value="1"/>
</dbReference>
<evidence type="ECO:0000256" key="1">
    <source>
        <dbReference type="ARBA" id="ARBA00003496"/>
    </source>
</evidence>
<evidence type="ECO:0000259" key="6">
    <source>
        <dbReference type="Pfam" id="PF07819"/>
    </source>
</evidence>
<dbReference type="Gene3D" id="3.40.50.1820">
    <property type="entry name" value="alpha/beta hydrolase"/>
    <property type="match status" value="1"/>
</dbReference>
<comment type="subcellular location">
    <subcellularLocation>
        <location evidence="4">Endoplasmic reticulum membrane</location>
    </subcellularLocation>
</comment>
<dbReference type="PANTHER" id="PTHR10039">
    <property type="entry name" value="AMELOGENIN"/>
    <property type="match status" value="1"/>
</dbReference>
<evidence type="ECO:0000256" key="2">
    <source>
        <dbReference type="ARBA" id="ARBA00015856"/>
    </source>
</evidence>
<comment type="function">
    <text evidence="1 4">Involved in inositol deacylation of GPI-anchored proteins which plays important roles in the quality control and ER-associated degradation of GPI-anchored proteins.</text>
</comment>
<keyword evidence="4" id="KW-0653">Protein transport</keyword>
<dbReference type="SUPFAM" id="SSF53474">
    <property type="entry name" value="alpha/beta-Hydrolases"/>
    <property type="match status" value="1"/>
</dbReference>
<dbReference type="InterPro" id="IPR015943">
    <property type="entry name" value="WD40/YVTN_repeat-like_dom_sf"/>
</dbReference>
<dbReference type="InterPro" id="IPR036322">
    <property type="entry name" value="WD40_repeat_dom_sf"/>
</dbReference>
<dbReference type="Gene3D" id="2.130.10.10">
    <property type="entry name" value="YVTN repeat-like/Quinoprotein amine dehydrogenase"/>
    <property type="match status" value="2"/>
</dbReference>
<dbReference type="InterPro" id="IPR029058">
    <property type="entry name" value="AB_hydrolase_fold"/>
</dbReference>
<dbReference type="InterPro" id="IPR054471">
    <property type="entry name" value="GPIID_WHD"/>
</dbReference>
<dbReference type="Pfam" id="PF07819">
    <property type="entry name" value="PGAP1"/>
    <property type="match status" value="1"/>
</dbReference>
<dbReference type="GO" id="GO:0015031">
    <property type="term" value="P:protein transport"/>
    <property type="evidence" value="ECO:0007669"/>
    <property type="project" value="UniProtKB-KW"/>
</dbReference>
<gene>
    <name evidence="9" type="ORF">QBC33DRAFT_564472</name>
</gene>
<dbReference type="GO" id="GO:0016788">
    <property type="term" value="F:hydrolase activity, acting on ester bonds"/>
    <property type="evidence" value="ECO:0007669"/>
    <property type="project" value="InterPro"/>
</dbReference>
<comment type="caution">
    <text evidence="9">The sequence shown here is derived from an EMBL/GenBank/DDBJ whole genome shotgun (WGS) entry which is preliminary data.</text>
</comment>
<feature type="compositionally biased region" description="Gly residues" evidence="5">
    <location>
        <begin position="1668"/>
        <end position="1679"/>
    </location>
</feature>
<dbReference type="InterPro" id="IPR012908">
    <property type="entry name" value="PGAP1-ab_dom-like"/>
</dbReference>
<dbReference type="GeneID" id="85313574"/>
<dbReference type="SMART" id="SM00320">
    <property type="entry name" value="WD40"/>
    <property type="match status" value="6"/>
</dbReference>
<feature type="domain" description="GPI inositol-deacylase winged helix" evidence="7">
    <location>
        <begin position="630"/>
        <end position="712"/>
    </location>
</feature>
<organism evidence="9 10">
    <name type="scientific">Phialemonium atrogriseum</name>
    <dbReference type="NCBI Taxonomy" id="1093897"/>
    <lineage>
        <taxon>Eukaryota</taxon>
        <taxon>Fungi</taxon>
        <taxon>Dikarya</taxon>
        <taxon>Ascomycota</taxon>
        <taxon>Pezizomycotina</taxon>
        <taxon>Sordariomycetes</taxon>
        <taxon>Sordariomycetidae</taxon>
        <taxon>Cephalothecales</taxon>
        <taxon>Cephalothecaceae</taxon>
        <taxon>Phialemonium</taxon>
    </lineage>
</organism>
<name>A0AAJ0FH37_9PEZI</name>
<dbReference type="Gene3D" id="3.40.50.300">
    <property type="entry name" value="P-loop containing nucleotide triphosphate hydrolases"/>
    <property type="match status" value="1"/>
</dbReference>
<feature type="compositionally biased region" description="Polar residues" evidence="5">
    <location>
        <begin position="19"/>
        <end position="33"/>
    </location>
</feature>
<evidence type="ECO:0000259" key="7">
    <source>
        <dbReference type="Pfam" id="PF22939"/>
    </source>
</evidence>
<protein>
    <recommendedName>
        <fullName evidence="2 4">GPI inositol-deacylase</fullName>
        <ecNumber evidence="4">3.1.-.-</ecNumber>
    </recommendedName>
</protein>
<dbReference type="InterPro" id="IPR027417">
    <property type="entry name" value="P-loop_NTPase"/>
</dbReference>
<dbReference type="EC" id="3.1.-.-" evidence="4"/>
<keyword evidence="10" id="KW-1185">Reference proteome</keyword>
<keyword evidence="4" id="KW-0378">Hydrolase</keyword>
<dbReference type="InterPro" id="IPR056884">
    <property type="entry name" value="NPHP3-like_N"/>
</dbReference>
<dbReference type="GO" id="GO:0005789">
    <property type="term" value="C:endoplasmic reticulum membrane"/>
    <property type="evidence" value="ECO:0007669"/>
    <property type="project" value="UniProtKB-SubCell"/>
</dbReference>
<dbReference type="SUPFAM" id="SSF50978">
    <property type="entry name" value="WD40 repeat-like"/>
    <property type="match status" value="2"/>
</dbReference>
<dbReference type="Pfam" id="PF24883">
    <property type="entry name" value="NPHP3_N"/>
    <property type="match status" value="1"/>
</dbReference>
<evidence type="ECO:0000313" key="9">
    <source>
        <dbReference type="EMBL" id="KAK1761729.1"/>
    </source>
</evidence>
<keyword evidence="4" id="KW-0256">Endoplasmic reticulum</keyword>
<accession>A0AAJ0FH37</accession>
<feature type="domain" description="GPI inositol-deacylase PGAP1-like alpha/beta" evidence="6">
    <location>
        <begin position="139"/>
        <end position="194"/>
    </location>
</feature>
<reference evidence="9" key="1">
    <citation type="submission" date="2023-06" db="EMBL/GenBank/DDBJ databases">
        <title>Genome-scale phylogeny and comparative genomics of the fungal order Sordariales.</title>
        <authorList>
            <consortium name="Lawrence Berkeley National Laboratory"/>
            <person name="Hensen N."/>
            <person name="Bonometti L."/>
            <person name="Westerberg I."/>
            <person name="Brannstrom I.O."/>
            <person name="Guillou S."/>
            <person name="Cros-Aarteil S."/>
            <person name="Calhoun S."/>
            <person name="Haridas S."/>
            <person name="Kuo A."/>
            <person name="Mondo S."/>
            <person name="Pangilinan J."/>
            <person name="Riley R."/>
            <person name="Labutti K."/>
            <person name="Andreopoulos B."/>
            <person name="Lipzen A."/>
            <person name="Chen C."/>
            <person name="Yanf M."/>
            <person name="Daum C."/>
            <person name="Ng V."/>
            <person name="Clum A."/>
            <person name="Steindorff A."/>
            <person name="Ohm R."/>
            <person name="Martin F."/>
            <person name="Silar P."/>
            <person name="Natvig D."/>
            <person name="Lalanne C."/>
            <person name="Gautier V."/>
            <person name="Ament-Velasquez S.L."/>
            <person name="Kruys A."/>
            <person name="Hutchinson M.I."/>
            <person name="Powell A.J."/>
            <person name="Barry K."/>
            <person name="Miller A.N."/>
            <person name="Grigoriev I.V."/>
            <person name="Debuchy R."/>
            <person name="Gladieux P."/>
            <person name="Thoren M.H."/>
            <person name="Johannesson H."/>
        </authorList>
    </citation>
    <scope>NUCLEOTIDE SEQUENCE</scope>
    <source>
        <strain evidence="9">8032-3</strain>
    </source>
</reference>
<dbReference type="SUPFAM" id="SSF52540">
    <property type="entry name" value="P-loop containing nucleoside triphosphate hydrolases"/>
    <property type="match status" value="1"/>
</dbReference>
<dbReference type="PANTHER" id="PTHR10039:SF16">
    <property type="entry name" value="GPI INOSITOL-DEACYLASE"/>
    <property type="match status" value="1"/>
</dbReference>
<feature type="region of interest" description="Disordered" evidence="5">
    <location>
        <begin position="1660"/>
        <end position="1698"/>
    </location>
</feature>
<evidence type="ECO:0000256" key="3">
    <source>
        <dbReference type="ARBA" id="ARBA00022737"/>
    </source>
</evidence>
<keyword evidence="4" id="KW-0472">Membrane</keyword>
<dbReference type="InterPro" id="IPR001680">
    <property type="entry name" value="WD40_rpt"/>
</dbReference>
<dbReference type="EMBL" id="MU839053">
    <property type="protein sequence ID" value="KAK1761729.1"/>
    <property type="molecule type" value="Genomic_DNA"/>
</dbReference>
<evidence type="ECO:0000256" key="4">
    <source>
        <dbReference type="RuleBase" id="RU365011"/>
    </source>
</evidence>
<keyword evidence="3" id="KW-0677">Repeat</keyword>
<proteinExistence type="inferred from homology"/>